<keyword evidence="2" id="KW-1185">Reference proteome</keyword>
<comment type="caution">
    <text evidence="1">The sequence shown here is derived from an EMBL/GenBank/DDBJ whole genome shotgun (WGS) entry which is preliminary data.</text>
</comment>
<dbReference type="Proteomes" id="UP001291623">
    <property type="component" value="Unassembled WGS sequence"/>
</dbReference>
<dbReference type="InterPro" id="IPR045851">
    <property type="entry name" value="AMP-bd_C_sf"/>
</dbReference>
<name>A0AAE1VVF7_9SOLA</name>
<proteinExistence type="predicted"/>
<accession>A0AAE1VVF7</accession>
<sequence>MKDEQAGEVPVAFVVRSNGSTIIEDEVKDFVSKKDFNEGRRVLVRSFFSI</sequence>
<dbReference type="Gene3D" id="3.30.300.30">
    <property type="match status" value="1"/>
</dbReference>
<evidence type="ECO:0000313" key="2">
    <source>
        <dbReference type="Proteomes" id="UP001291623"/>
    </source>
</evidence>
<dbReference type="AlphaFoldDB" id="A0AAE1VVF7"/>
<organism evidence="1 2">
    <name type="scientific">Anisodus tanguticus</name>
    <dbReference type="NCBI Taxonomy" id="243964"/>
    <lineage>
        <taxon>Eukaryota</taxon>
        <taxon>Viridiplantae</taxon>
        <taxon>Streptophyta</taxon>
        <taxon>Embryophyta</taxon>
        <taxon>Tracheophyta</taxon>
        <taxon>Spermatophyta</taxon>
        <taxon>Magnoliopsida</taxon>
        <taxon>eudicotyledons</taxon>
        <taxon>Gunneridae</taxon>
        <taxon>Pentapetalae</taxon>
        <taxon>asterids</taxon>
        <taxon>lamiids</taxon>
        <taxon>Solanales</taxon>
        <taxon>Solanaceae</taxon>
        <taxon>Solanoideae</taxon>
        <taxon>Hyoscyameae</taxon>
        <taxon>Anisodus</taxon>
    </lineage>
</organism>
<protein>
    <submittedName>
        <fullName evidence="1">Uncharacterized protein</fullName>
    </submittedName>
</protein>
<reference evidence="1" key="1">
    <citation type="submission" date="2023-12" db="EMBL/GenBank/DDBJ databases">
        <title>Genome assembly of Anisodus tanguticus.</title>
        <authorList>
            <person name="Wang Y.-J."/>
        </authorList>
    </citation>
    <scope>NUCLEOTIDE SEQUENCE</scope>
    <source>
        <strain evidence="1">KB-2021</strain>
        <tissue evidence="1">Leaf</tissue>
    </source>
</reference>
<gene>
    <name evidence="1" type="ORF">RND71_005357</name>
</gene>
<dbReference type="EMBL" id="JAVYJV010000003">
    <property type="protein sequence ID" value="KAK4374680.1"/>
    <property type="molecule type" value="Genomic_DNA"/>
</dbReference>
<evidence type="ECO:0000313" key="1">
    <source>
        <dbReference type="EMBL" id="KAK4374680.1"/>
    </source>
</evidence>